<dbReference type="HOGENOM" id="CLU_074778_0_0_2"/>
<reference evidence="1" key="1">
    <citation type="journal article" date="2011" name="PLoS ONE">
        <title>Genome of a low-salinity ammonia-oxidizing archaeon determined by single-cell and metagenomic analysis.</title>
        <authorList>
            <person name="Blainey P.C."/>
            <person name="Mosier A.C."/>
            <person name="Potanina A."/>
            <person name="Francis C.A."/>
            <person name="Quake S.R."/>
        </authorList>
    </citation>
    <scope>NUCLEOTIDE SEQUENCE [LARGE SCALE GENOMIC DNA]</scope>
    <source>
        <strain evidence="1">SFB1</strain>
    </source>
</reference>
<dbReference type="Pfam" id="PF13578">
    <property type="entry name" value="Methyltransf_24"/>
    <property type="match status" value="1"/>
</dbReference>
<dbReference type="Gene3D" id="3.40.50.150">
    <property type="entry name" value="Vaccinia Virus protein VP39"/>
    <property type="match status" value="1"/>
</dbReference>
<dbReference type="EMBL" id="AEGP01000066">
    <property type="protein sequence ID" value="EGG41195.1"/>
    <property type="molecule type" value="Genomic_DNA"/>
</dbReference>
<protein>
    <recommendedName>
        <fullName evidence="2">Methyltransferase</fullName>
    </recommendedName>
</protein>
<organism evidence="1">
    <name type="scientific">Candidatus Nitrosarchaeum limnium SFB1</name>
    <dbReference type="NCBI Taxonomy" id="886738"/>
    <lineage>
        <taxon>Archaea</taxon>
        <taxon>Nitrososphaerota</taxon>
        <taxon>Nitrososphaeria</taxon>
        <taxon>Nitrosopumilales</taxon>
        <taxon>Nitrosopumilaceae</taxon>
        <taxon>Nitrosarchaeum</taxon>
    </lineage>
</organism>
<evidence type="ECO:0000313" key="1">
    <source>
        <dbReference type="EMBL" id="EGG41195.1"/>
    </source>
</evidence>
<dbReference type="PANTHER" id="PTHR40036">
    <property type="entry name" value="MACROCIN O-METHYLTRANSFERASE"/>
    <property type="match status" value="1"/>
</dbReference>
<accession>F3KMW2</accession>
<dbReference type="Proteomes" id="UP000004348">
    <property type="component" value="Chromosome"/>
</dbReference>
<comment type="caution">
    <text evidence="1">The sequence shown here is derived from an EMBL/GenBank/DDBJ whole genome shotgun (WGS) entry which is preliminary data.</text>
</comment>
<dbReference type="InterPro" id="IPR029063">
    <property type="entry name" value="SAM-dependent_MTases_sf"/>
</dbReference>
<proteinExistence type="predicted"/>
<evidence type="ECO:0008006" key="2">
    <source>
        <dbReference type="Google" id="ProtNLM"/>
    </source>
</evidence>
<dbReference type="STRING" id="886738.Nlim_2004"/>
<dbReference type="PANTHER" id="PTHR40036:SF1">
    <property type="entry name" value="MACROCIN O-METHYLTRANSFERASE"/>
    <property type="match status" value="1"/>
</dbReference>
<gene>
    <name evidence="1" type="ORF">Nlim_2004</name>
</gene>
<dbReference type="AlphaFoldDB" id="F3KMW2"/>
<name>F3KMW2_9ARCH</name>
<dbReference type="InterPro" id="IPR008884">
    <property type="entry name" value="TylF_MeTrfase"/>
</dbReference>
<dbReference type="SUPFAM" id="SSF53335">
    <property type="entry name" value="S-adenosyl-L-methionine-dependent methyltransferases"/>
    <property type="match status" value="1"/>
</dbReference>
<sequence length="232" mass="27311">MELDGMSKNVKTYEQYEYDLRHQLRIAATQESIQYIKKNMYNALCFPHEPTVLFEYALPKINNNGLILEFGVRKGKTIKEISKRIKNRICHGFDSFEGLPEDWSGQPYPKGAYSESGRIPKLSNNIKIHKGWFHETLPTFLKQHKEMIDFIHFDCDLYSSTKTILDLVGNRITKNTILVFDEYMNYPTWERHEFKAFQEFVKKKNISYEYLAFTSKSAVCIKIKNIKSTKPK</sequence>